<gene>
    <name evidence="1" type="ORF">Ocin01_06644</name>
</gene>
<protein>
    <submittedName>
        <fullName evidence="1">Uncharacterized protein</fullName>
    </submittedName>
</protein>
<comment type="caution">
    <text evidence="1">The sequence shown here is derived from an EMBL/GenBank/DDBJ whole genome shotgun (WGS) entry which is preliminary data.</text>
</comment>
<dbReference type="AlphaFoldDB" id="A0A1D2N444"/>
<proteinExistence type="predicted"/>
<feature type="non-terminal residue" evidence="1">
    <location>
        <position position="1"/>
    </location>
</feature>
<name>A0A1D2N444_ORCCI</name>
<reference evidence="1 2" key="1">
    <citation type="journal article" date="2016" name="Genome Biol. Evol.">
        <title>Gene Family Evolution Reflects Adaptation to Soil Environmental Stressors in the Genome of the Collembolan Orchesella cincta.</title>
        <authorList>
            <person name="Faddeeva-Vakhrusheva A."/>
            <person name="Derks M.F."/>
            <person name="Anvar S.Y."/>
            <person name="Agamennone V."/>
            <person name="Suring W."/>
            <person name="Smit S."/>
            <person name="van Straalen N.M."/>
            <person name="Roelofs D."/>
        </authorList>
    </citation>
    <scope>NUCLEOTIDE SEQUENCE [LARGE SCALE GENOMIC DNA]</scope>
    <source>
        <tissue evidence="1">Mixed pool</tissue>
    </source>
</reference>
<dbReference type="Proteomes" id="UP000094527">
    <property type="component" value="Unassembled WGS sequence"/>
</dbReference>
<evidence type="ECO:0000313" key="2">
    <source>
        <dbReference type="Proteomes" id="UP000094527"/>
    </source>
</evidence>
<evidence type="ECO:0000313" key="1">
    <source>
        <dbReference type="EMBL" id="ODN00043.1"/>
    </source>
</evidence>
<feature type="non-terminal residue" evidence="1">
    <location>
        <position position="238"/>
    </location>
</feature>
<keyword evidence="2" id="KW-1185">Reference proteome</keyword>
<accession>A0A1D2N444</accession>
<sequence length="238" mass="27319">HVFHISIAYTAVSTKKQEQVHYLWNQWAQTFTTHRKFVVQHHRHQQSILVFYLLDETLFSTRFTNGQYNARCKIIVDVKSPTDQWYEGEFVPTTNFEIRNPNQTYTIRRQQNCTPLATTSVPRFHYEIPRSNPFAQLGSDFGSSTPCALCNYQCCRCCPRMCSTPHDHPLNCFGVAPLASSTPSRNNYSGNTLPFGGQFNDYSSNSGQFGSDVPVPFFSRSTNMPACIYLSVSYYEDR</sequence>
<dbReference type="EMBL" id="LJIJ01000237">
    <property type="protein sequence ID" value="ODN00043.1"/>
    <property type="molecule type" value="Genomic_DNA"/>
</dbReference>
<organism evidence="1 2">
    <name type="scientific">Orchesella cincta</name>
    <name type="common">Springtail</name>
    <name type="synonym">Podura cincta</name>
    <dbReference type="NCBI Taxonomy" id="48709"/>
    <lineage>
        <taxon>Eukaryota</taxon>
        <taxon>Metazoa</taxon>
        <taxon>Ecdysozoa</taxon>
        <taxon>Arthropoda</taxon>
        <taxon>Hexapoda</taxon>
        <taxon>Collembola</taxon>
        <taxon>Entomobryomorpha</taxon>
        <taxon>Entomobryoidea</taxon>
        <taxon>Orchesellidae</taxon>
        <taxon>Orchesellinae</taxon>
        <taxon>Orchesella</taxon>
    </lineage>
</organism>